<reference evidence="2 3" key="1">
    <citation type="submission" date="2018-08" db="EMBL/GenBank/DDBJ databases">
        <title>Genomic investigation of the strawberry pathogen Phytophthora fragariae indicates pathogenicity is determined by transcriptional variation in three key races.</title>
        <authorList>
            <person name="Adams T.M."/>
            <person name="Armitage A.D."/>
            <person name="Sobczyk M.K."/>
            <person name="Bates H.J."/>
            <person name="Dunwell J.M."/>
            <person name="Nellist C.F."/>
            <person name="Harrison R.J."/>
        </authorList>
    </citation>
    <scope>NUCLEOTIDE SEQUENCE [LARGE SCALE GENOMIC DNA]</scope>
    <source>
        <strain evidence="2 3">BC-1</strain>
    </source>
</reference>
<dbReference type="Proteomes" id="UP000440367">
    <property type="component" value="Unassembled WGS sequence"/>
</dbReference>
<proteinExistence type="predicted"/>
<evidence type="ECO:0000313" key="2">
    <source>
        <dbReference type="EMBL" id="KAE9185467.1"/>
    </source>
</evidence>
<accession>A0A6A3WNZ7</accession>
<evidence type="ECO:0000313" key="3">
    <source>
        <dbReference type="Proteomes" id="UP000440367"/>
    </source>
</evidence>
<dbReference type="EMBL" id="QXGD01002684">
    <property type="protein sequence ID" value="KAE9185467.1"/>
    <property type="molecule type" value="Genomic_DNA"/>
</dbReference>
<organism evidence="2 3">
    <name type="scientific">Phytophthora fragariae</name>
    <dbReference type="NCBI Taxonomy" id="53985"/>
    <lineage>
        <taxon>Eukaryota</taxon>
        <taxon>Sar</taxon>
        <taxon>Stramenopiles</taxon>
        <taxon>Oomycota</taxon>
        <taxon>Peronosporomycetes</taxon>
        <taxon>Peronosporales</taxon>
        <taxon>Peronosporaceae</taxon>
        <taxon>Phytophthora</taxon>
    </lineage>
</organism>
<sequence length="127" mass="13138">MPSVLFLFCVFSGETLISLPGPAVDGSLPPPPDRVLSSFVSPCTLALLPPTVVHPSCCSLSAFSPMSTEARLPAPAAAAVPAAACCAPCFLSMIVSRRRLFKVLEDCMTGGFGTSLHTPPDQCVLSS</sequence>
<dbReference type="AlphaFoldDB" id="A0A6A3WNZ7"/>
<protein>
    <recommendedName>
        <fullName evidence="4">Secreted protein</fullName>
    </recommendedName>
</protein>
<keyword evidence="1" id="KW-0732">Signal</keyword>
<comment type="caution">
    <text evidence="2">The sequence shown here is derived from an EMBL/GenBank/DDBJ whole genome shotgun (WGS) entry which is preliminary data.</text>
</comment>
<evidence type="ECO:0000256" key="1">
    <source>
        <dbReference type="SAM" id="SignalP"/>
    </source>
</evidence>
<gene>
    <name evidence="2" type="ORF">PF002_g26160</name>
</gene>
<feature type="signal peptide" evidence="1">
    <location>
        <begin position="1"/>
        <end position="17"/>
    </location>
</feature>
<evidence type="ECO:0008006" key="4">
    <source>
        <dbReference type="Google" id="ProtNLM"/>
    </source>
</evidence>
<name>A0A6A3WNZ7_9STRA</name>
<feature type="chain" id="PRO_5025617569" description="Secreted protein" evidence="1">
    <location>
        <begin position="18"/>
        <end position="127"/>
    </location>
</feature>